<reference evidence="8 9" key="1">
    <citation type="submission" date="2016-05" db="EMBL/GenBank/DDBJ databases">
        <title>A degradative enzymes factory behind the ericoid mycorrhizal symbiosis.</title>
        <authorList>
            <consortium name="DOE Joint Genome Institute"/>
            <person name="Martino E."/>
            <person name="Morin E."/>
            <person name="Grelet G."/>
            <person name="Kuo A."/>
            <person name="Kohler A."/>
            <person name="Daghino S."/>
            <person name="Barry K."/>
            <person name="Choi C."/>
            <person name="Cichocki N."/>
            <person name="Clum A."/>
            <person name="Copeland A."/>
            <person name="Hainaut M."/>
            <person name="Haridas S."/>
            <person name="Labutti K."/>
            <person name="Lindquist E."/>
            <person name="Lipzen A."/>
            <person name="Khouja H.-R."/>
            <person name="Murat C."/>
            <person name="Ohm R."/>
            <person name="Olson A."/>
            <person name="Spatafora J."/>
            <person name="Veneault-Fourrey C."/>
            <person name="Henrissat B."/>
            <person name="Grigoriev I."/>
            <person name="Martin F."/>
            <person name="Perotto S."/>
        </authorList>
    </citation>
    <scope>NUCLEOTIDE SEQUENCE [LARGE SCALE GENOMIC DNA]</scope>
    <source>
        <strain evidence="8 9">UAMH 7357</strain>
    </source>
</reference>
<dbReference type="Pfam" id="PF00067">
    <property type="entry name" value="p450"/>
    <property type="match status" value="1"/>
</dbReference>
<sequence>MRSKATILKAQEWMMGISFTPMHQITFVYEGLFADKAKSTNIMRWYNCTTFDFIADLAYGEELHGLAEVKSNMWIDNIENLMKLISIFGFSDNFAETLESSYILQKRSRGEKHEIAEIELVSNCDLLMIAESETTASQLSGVTYWLLKTPRAWKKGTEEVRSTFQGEEEIDFKEASANLPYMLACCDEATSWFCCLLP</sequence>
<dbReference type="PANTHER" id="PTHR24305">
    <property type="entry name" value="CYTOCHROME P450"/>
    <property type="match status" value="1"/>
</dbReference>
<dbReference type="Proteomes" id="UP000235672">
    <property type="component" value="Unassembled WGS sequence"/>
</dbReference>
<keyword evidence="7" id="KW-0503">Monooxygenase</keyword>
<evidence type="ECO:0000313" key="8">
    <source>
        <dbReference type="EMBL" id="PMD26158.1"/>
    </source>
</evidence>
<evidence type="ECO:0000256" key="3">
    <source>
        <dbReference type="ARBA" id="ARBA00022617"/>
    </source>
</evidence>
<comment type="cofactor">
    <cofactor evidence="1">
        <name>heme</name>
        <dbReference type="ChEBI" id="CHEBI:30413"/>
    </cofactor>
</comment>
<dbReference type="STRING" id="1745343.A0A2J6QIQ5"/>
<keyword evidence="4" id="KW-0479">Metal-binding</keyword>
<evidence type="ECO:0000256" key="5">
    <source>
        <dbReference type="ARBA" id="ARBA00023002"/>
    </source>
</evidence>
<keyword evidence="6" id="KW-0408">Iron</keyword>
<evidence type="ECO:0000256" key="4">
    <source>
        <dbReference type="ARBA" id="ARBA00022723"/>
    </source>
</evidence>
<evidence type="ECO:0000313" key="9">
    <source>
        <dbReference type="Proteomes" id="UP000235672"/>
    </source>
</evidence>
<evidence type="ECO:0000256" key="2">
    <source>
        <dbReference type="ARBA" id="ARBA00010617"/>
    </source>
</evidence>
<dbReference type="PANTHER" id="PTHR24305:SF230">
    <property type="entry name" value="P450, PUTATIVE (EUROFUNG)-RELATED"/>
    <property type="match status" value="1"/>
</dbReference>
<dbReference type="GO" id="GO:0020037">
    <property type="term" value="F:heme binding"/>
    <property type="evidence" value="ECO:0007669"/>
    <property type="project" value="InterPro"/>
</dbReference>
<dbReference type="InterPro" id="IPR036396">
    <property type="entry name" value="Cyt_P450_sf"/>
</dbReference>
<dbReference type="GO" id="GO:0004497">
    <property type="term" value="F:monooxygenase activity"/>
    <property type="evidence" value="ECO:0007669"/>
    <property type="project" value="UniProtKB-KW"/>
</dbReference>
<gene>
    <name evidence="8" type="ORF">NA56DRAFT_698322</name>
</gene>
<comment type="similarity">
    <text evidence="2">Belongs to the cytochrome P450 family.</text>
</comment>
<dbReference type="GO" id="GO:0005506">
    <property type="term" value="F:iron ion binding"/>
    <property type="evidence" value="ECO:0007669"/>
    <property type="project" value="InterPro"/>
</dbReference>
<evidence type="ECO:0000256" key="1">
    <source>
        <dbReference type="ARBA" id="ARBA00001971"/>
    </source>
</evidence>
<dbReference type="Gene3D" id="1.10.630.10">
    <property type="entry name" value="Cytochrome P450"/>
    <property type="match status" value="1"/>
</dbReference>
<dbReference type="GO" id="GO:0016705">
    <property type="term" value="F:oxidoreductase activity, acting on paired donors, with incorporation or reduction of molecular oxygen"/>
    <property type="evidence" value="ECO:0007669"/>
    <property type="project" value="InterPro"/>
</dbReference>
<keyword evidence="3" id="KW-0349">Heme</keyword>
<evidence type="ECO:0000256" key="7">
    <source>
        <dbReference type="ARBA" id="ARBA00023033"/>
    </source>
</evidence>
<dbReference type="InterPro" id="IPR050121">
    <property type="entry name" value="Cytochrome_P450_monoxygenase"/>
</dbReference>
<dbReference type="AlphaFoldDB" id="A0A2J6QIQ5"/>
<dbReference type="OrthoDB" id="1470350at2759"/>
<keyword evidence="9" id="KW-1185">Reference proteome</keyword>
<accession>A0A2J6QIQ5</accession>
<proteinExistence type="inferred from homology"/>
<organism evidence="8 9">
    <name type="scientific">Hyaloscypha hepaticicola</name>
    <dbReference type="NCBI Taxonomy" id="2082293"/>
    <lineage>
        <taxon>Eukaryota</taxon>
        <taxon>Fungi</taxon>
        <taxon>Dikarya</taxon>
        <taxon>Ascomycota</taxon>
        <taxon>Pezizomycotina</taxon>
        <taxon>Leotiomycetes</taxon>
        <taxon>Helotiales</taxon>
        <taxon>Hyaloscyphaceae</taxon>
        <taxon>Hyaloscypha</taxon>
    </lineage>
</organism>
<evidence type="ECO:0008006" key="10">
    <source>
        <dbReference type="Google" id="ProtNLM"/>
    </source>
</evidence>
<dbReference type="EMBL" id="KZ613468">
    <property type="protein sequence ID" value="PMD26158.1"/>
    <property type="molecule type" value="Genomic_DNA"/>
</dbReference>
<dbReference type="SUPFAM" id="SSF48264">
    <property type="entry name" value="Cytochrome P450"/>
    <property type="match status" value="1"/>
</dbReference>
<evidence type="ECO:0000256" key="6">
    <source>
        <dbReference type="ARBA" id="ARBA00023004"/>
    </source>
</evidence>
<name>A0A2J6QIQ5_9HELO</name>
<protein>
    <recommendedName>
        <fullName evidence="10">Cytochrome P450</fullName>
    </recommendedName>
</protein>
<keyword evidence="5" id="KW-0560">Oxidoreductase</keyword>
<dbReference type="InterPro" id="IPR001128">
    <property type="entry name" value="Cyt_P450"/>
</dbReference>